<dbReference type="OrthoDB" id="778454at2759"/>
<sequence length="206" mass="22794">MDRSMIDAASGGELMDKMPTTARHPISNMACNTQQFGIRGASQPRMLTKLTSLVRQLAIGQHQPSITAKVCGICTSMEHLIDMCPTLQETESDYPESVGAIGGYQYRKQPYQSRSFDNQQFGKHPFLPGLSQGPYAAQQFGSTPNVPQGLTGYRQPTPQYQAPPFQQQQQRMPTQGNSPSLEDLMNQLAASNLEFQQTVSSNNMQF</sequence>
<evidence type="ECO:0000256" key="1">
    <source>
        <dbReference type="SAM" id="MobiDB-lite"/>
    </source>
</evidence>
<feature type="compositionally biased region" description="Low complexity" evidence="1">
    <location>
        <begin position="155"/>
        <end position="175"/>
    </location>
</feature>
<evidence type="ECO:0000313" key="2">
    <source>
        <dbReference type="EMBL" id="RDX72175.1"/>
    </source>
</evidence>
<feature type="non-terminal residue" evidence="2">
    <location>
        <position position="1"/>
    </location>
</feature>
<feature type="region of interest" description="Disordered" evidence="1">
    <location>
        <begin position="135"/>
        <end position="178"/>
    </location>
</feature>
<dbReference type="EMBL" id="QJKJ01011028">
    <property type="protein sequence ID" value="RDX72175.1"/>
    <property type="molecule type" value="Genomic_DNA"/>
</dbReference>
<protein>
    <submittedName>
        <fullName evidence="2">Uncharacterized protein</fullName>
    </submittedName>
</protein>
<name>A0A371F1J2_MUCPR</name>
<gene>
    <name evidence="2" type="ORF">CR513_48376</name>
</gene>
<dbReference type="AlphaFoldDB" id="A0A371F1J2"/>
<proteinExistence type="predicted"/>
<organism evidence="2 3">
    <name type="scientific">Mucuna pruriens</name>
    <name type="common">Velvet bean</name>
    <name type="synonym">Dolichos pruriens</name>
    <dbReference type="NCBI Taxonomy" id="157652"/>
    <lineage>
        <taxon>Eukaryota</taxon>
        <taxon>Viridiplantae</taxon>
        <taxon>Streptophyta</taxon>
        <taxon>Embryophyta</taxon>
        <taxon>Tracheophyta</taxon>
        <taxon>Spermatophyta</taxon>
        <taxon>Magnoliopsida</taxon>
        <taxon>eudicotyledons</taxon>
        <taxon>Gunneridae</taxon>
        <taxon>Pentapetalae</taxon>
        <taxon>rosids</taxon>
        <taxon>fabids</taxon>
        <taxon>Fabales</taxon>
        <taxon>Fabaceae</taxon>
        <taxon>Papilionoideae</taxon>
        <taxon>50 kb inversion clade</taxon>
        <taxon>NPAAA clade</taxon>
        <taxon>indigoferoid/millettioid clade</taxon>
        <taxon>Phaseoleae</taxon>
        <taxon>Mucuna</taxon>
    </lineage>
</organism>
<reference evidence="2" key="1">
    <citation type="submission" date="2018-05" db="EMBL/GenBank/DDBJ databases">
        <title>Draft genome of Mucuna pruriens seed.</title>
        <authorList>
            <person name="Nnadi N.E."/>
            <person name="Vos R."/>
            <person name="Hasami M.H."/>
            <person name="Devisetty U.K."/>
            <person name="Aguiy J.C."/>
        </authorList>
    </citation>
    <scope>NUCLEOTIDE SEQUENCE [LARGE SCALE GENOMIC DNA]</scope>
    <source>
        <strain evidence="2">JCA_2017</strain>
    </source>
</reference>
<evidence type="ECO:0000313" key="3">
    <source>
        <dbReference type="Proteomes" id="UP000257109"/>
    </source>
</evidence>
<comment type="caution">
    <text evidence="2">The sequence shown here is derived from an EMBL/GenBank/DDBJ whole genome shotgun (WGS) entry which is preliminary data.</text>
</comment>
<dbReference type="Proteomes" id="UP000257109">
    <property type="component" value="Unassembled WGS sequence"/>
</dbReference>
<accession>A0A371F1J2</accession>
<feature type="compositionally biased region" description="Polar residues" evidence="1">
    <location>
        <begin position="139"/>
        <end position="148"/>
    </location>
</feature>
<keyword evidence="3" id="KW-1185">Reference proteome</keyword>